<accession>A0ABR2AKH3</accession>
<sequence length="125" mass="13854">MFTQNPDSYICWPRSEHWVTFAVFAYTSPNRALIKKLDASIRNFKHLVRNMRAPFVSAYDLGRNQTMSPSVGSASTSPERIVNNLNAVLRSPSLSSTSTSPKIVLVENKRSPLLSSTSSSSGEIF</sequence>
<gene>
    <name evidence="1" type="ORF">V6N12_033986</name>
</gene>
<protein>
    <submittedName>
        <fullName evidence="1">Uncharacterized protein</fullName>
    </submittedName>
</protein>
<organism evidence="1 2">
    <name type="scientific">Hibiscus sabdariffa</name>
    <name type="common">roselle</name>
    <dbReference type="NCBI Taxonomy" id="183260"/>
    <lineage>
        <taxon>Eukaryota</taxon>
        <taxon>Viridiplantae</taxon>
        <taxon>Streptophyta</taxon>
        <taxon>Embryophyta</taxon>
        <taxon>Tracheophyta</taxon>
        <taxon>Spermatophyta</taxon>
        <taxon>Magnoliopsida</taxon>
        <taxon>eudicotyledons</taxon>
        <taxon>Gunneridae</taxon>
        <taxon>Pentapetalae</taxon>
        <taxon>rosids</taxon>
        <taxon>malvids</taxon>
        <taxon>Malvales</taxon>
        <taxon>Malvaceae</taxon>
        <taxon>Malvoideae</taxon>
        <taxon>Hibiscus</taxon>
    </lineage>
</organism>
<evidence type="ECO:0000313" key="1">
    <source>
        <dbReference type="EMBL" id="KAK8494060.1"/>
    </source>
</evidence>
<dbReference type="EMBL" id="JBBPBM010000575">
    <property type="protein sequence ID" value="KAK8494060.1"/>
    <property type="molecule type" value="Genomic_DNA"/>
</dbReference>
<proteinExistence type="predicted"/>
<reference evidence="1 2" key="1">
    <citation type="journal article" date="2024" name="G3 (Bethesda)">
        <title>Genome assembly of Hibiscus sabdariffa L. provides insights into metabolisms of medicinal natural products.</title>
        <authorList>
            <person name="Kim T."/>
        </authorList>
    </citation>
    <scope>NUCLEOTIDE SEQUENCE [LARGE SCALE GENOMIC DNA]</scope>
    <source>
        <strain evidence="1">TK-2024</strain>
        <tissue evidence="1">Old leaves</tissue>
    </source>
</reference>
<keyword evidence="2" id="KW-1185">Reference proteome</keyword>
<evidence type="ECO:0000313" key="2">
    <source>
        <dbReference type="Proteomes" id="UP001472677"/>
    </source>
</evidence>
<dbReference type="Proteomes" id="UP001472677">
    <property type="component" value="Unassembled WGS sequence"/>
</dbReference>
<comment type="caution">
    <text evidence="1">The sequence shown here is derived from an EMBL/GenBank/DDBJ whole genome shotgun (WGS) entry which is preliminary data.</text>
</comment>
<name>A0ABR2AKH3_9ROSI</name>